<dbReference type="PIRSF" id="PIRSF036428">
    <property type="entry name" value="CobL"/>
    <property type="match status" value="1"/>
</dbReference>
<evidence type="ECO:0000256" key="1">
    <source>
        <dbReference type="ARBA" id="ARBA00004953"/>
    </source>
</evidence>
<dbReference type="GO" id="GO:0008276">
    <property type="term" value="F:protein methyltransferase activity"/>
    <property type="evidence" value="ECO:0007669"/>
    <property type="project" value="InterPro"/>
</dbReference>
<sequence>MFEPWLAIIGLGEDGPAGLSEASRAALAQAAVVFGAPRHLALAGVGARGQAWPVPFDLDPLLARRGQRVAMLVSGDPFWFGAGGSVVAHLSPGEWVAHPVAGTFSLLAARLGWRLEDVICLGLHAAPYARLWPVLARGVRVICTLRDGAAVAELSGWLTAHGFGAARVTVAEALGGPVERLRSGCGWPDIAAPVAVAIDGADLPPGAGLPRASGLPDDLFQHDGQITKAPVRAITLSALGPRPAELLWDIGAGSGSVSVEWCLAGGRAVCLEARADRAATITANADRFGVAHRMDLRHGAALPMLGGLPPPDAVFVGGGGDAALYDALWAVLPPGTRIVANGVTLEAEARLADLHARHGGTLLRIDLAEAGTLGRFRDWQAARPVVQWRGIR</sequence>
<keyword evidence="4" id="KW-0808">Transferase</keyword>
<dbReference type="Gene3D" id="3.40.50.150">
    <property type="entry name" value="Vaccinia Virus protein VP39"/>
    <property type="match status" value="1"/>
</dbReference>
<dbReference type="PANTHER" id="PTHR43182:SF1">
    <property type="entry name" value="COBALT-PRECORRIN-7 C(5)-METHYLTRANSFERASE"/>
    <property type="match status" value="1"/>
</dbReference>
<gene>
    <name evidence="7" type="ORF">HYN69_20055</name>
</gene>
<dbReference type="InterPro" id="IPR014777">
    <property type="entry name" value="4pyrrole_Mease_sub1"/>
</dbReference>
<comment type="pathway">
    <text evidence="1">Cofactor biosynthesis; adenosylcobalamin biosynthesis.</text>
</comment>
<dbReference type="InterPro" id="IPR035996">
    <property type="entry name" value="4pyrrol_Methylase_sf"/>
</dbReference>
<dbReference type="AlphaFoldDB" id="A0A2S0UST0"/>
<keyword evidence="7" id="KW-0614">Plasmid</keyword>
<dbReference type="Proteomes" id="UP000244496">
    <property type="component" value="Plasmid unnamed2"/>
</dbReference>
<dbReference type="InterPro" id="IPR000878">
    <property type="entry name" value="4pyrrol_Mease"/>
</dbReference>
<reference evidence="7 8" key="1">
    <citation type="submission" date="2018-04" db="EMBL/GenBank/DDBJ databases">
        <title>Genome sequencing of Gemmobacter.</title>
        <authorList>
            <person name="Yi H."/>
            <person name="Baek M.-G."/>
        </authorList>
    </citation>
    <scope>NUCLEOTIDE SEQUENCE [LARGE SCALE GENOMIC DNA]</scope>
    <source>
        <strain evidence="7 8">HYN0069</strain>
        <plasmid evidence="8">Plasmid unnamed2</plasmid>
    </source>
</reference>
<keyword evidence="5" id="KW-0949">S-adenosyl-L-methionine</keyword>
<dbReference type="InterPro" id="IPR012818">
    <property type="entry name" value="CbiE"/>
</dbReference>
<dbReference type="InterPro" id="IPR006365">
    <property type="entry name" value="Cbl_synth_CobL"/>
</dbReference>
<name>A0A2S0UST0_9RHOB</name>
<evidence type="ECO:0000256" key="5">
    <source>
        <dbReference type="ARBA" id="ARBA00022691"/>
    </source>
</evidence>
<dbReference type="KEGG" id="geh:HYN69_20055"/>
<dbReference type="GO" id="GO:0032259">
    <property type="term" value="P:methylation"/>
    <property type="evidence" value="ECO:0007669"/>
    <property type="project" value="UniProtKB-KW"/>
</dbReference>
<evidence type="ECO:0000256" key="2">
    <source>
        <dbReference type="ARBA" id="ARBA00022573"/>
    </source>
</evidence>
<evidence type="ECO:0000259" key="6">
    <source>
        <dbReference type="Pfam" id="PF00590"/>
    </source>
</evidence>
<dbReference type="CDD" id="cd11644">
    <property type="entry name" value="Precorrin-6Y-MT"/>
    <property type="match status" value="1"/>
</dbReference>
<protein>
    <submittedName>
        <fullName evidence="7">Cobalamin biosynthesis bifunctional protein CbiET</fullName>
    </submittedName>
</protein>
<keyword evidence="8" id="KW-1185">Reference proteome</keyword>
<keyword evidence="3" id="KW-0489">Methyltransferase</keyword>
<dbReference type="GO" id="GO:0009236">
    <property type="term" value="P:cobalamin biosynthetic process"/>
    <property type="evidence" value="ECO:0007669"/>
    <property type="project" value="UniProtKB-UniPathway"/>
</dbReference>
<keyword evidence="2" id="KW-0169">Cobalamin biosynthesis</keyword>
<evidence type="ECO:0000313" key="8">
    <source>
        <dbReference type="Proteomes" id="UP000244496"/>
    </source>
</evidence>
<dbReference type="RefSeq" id="WP_108437659.1">
    <property type="nucleotide sequence ID" value="NZ_CP028920.1"/>
</dbReference>
<proteinExistence type="predicted"/>
<feature type="domain" description="Tetrapyrrole methylase" evidence="6">
    <location>
        <begin position="6"/>
        <end position="182"/>
    </location>
</feature>
<evidence type="ECO:0000256" key="4">
    <source>
        <dbReference type="ARBA" id="ARBA00022679"/>
    </source>
</evidence>
<dbReference type="NCBIfam" id="TIGR02467">
    <property type="entry name" value="CbiE"/>
    <property type="match status" value="1"/>
</dbReference>
<dbReference type="Pfam" id="PF00590">
    <property type="entry name" value="TP_methylase"/>
    <property type="match status" value="1"/>
</dbReference>
<dbReference type="InterPro" id="IPR014008">
    <property type="entry name" value="Cbl_synth_MTase_CbiT"/>
</dbReference>
<evidence type="ECO:0000256" key="3">
    <source>
        <dbReference type="ARBA" id="ARBA00022603"/>
    </source>
</evidence>
<dbReference type="Gene3D" id="3.40.1010.10">
    <property type="entry name" value="Cobalt-precorrin-4 Transmethylase, Domain 1"/>
    <property type="match status" value="1"/>
</dbReference>
<geneLocation type="plasmid" evidence="7">
    <name>unnamed2</name>
</geneLocation>
<dbReference type="SUPFAM" id="SSF53335">
    <property type="entry name" value="S-adenosyl-L-methionine-dependent methyltransferases"/>
    <property type="match status" value="1"/>
</dbReference>
<dbReference type="NCBIfam" id="TIGR02469">
    <property type="entry name" value="CbiT"/>
    <property type="match status" value="1"/>
</dbReference>
<dbReference type="InterPro" id="IPR050714">
    <property type="entry name" value="Cobalamin_biosynth_MTase"/>
</dbReference>
<dbReference type="EMBL" id="CP028920">
    <property type="protein sequence ID" value="AWB50871.1"/>
    <property type="molecule type" value="Genomic_DNA"/>
</dbReference>
<evidence type="ECO:0000313" key="7">
    <source>
        <dbReference type="EMBL" id="AWB50871.1"/>
    </source>
</evidence>
<dbReference type="UniPathway" id="UPA00148"/>
<organism evidence="7 8">
    <name type="scientific">Paragemmobacter aquarius</name>
    <dbReference type="NCBI Taxonomy" id="2169400"/>
    <lineage>
        <taxon>Bacteria</taxon>
        <taxon>Pseudomonadati</taxon>
        <taxon>Pseudomonadota</taxon>
        <taxon>Alphaproteobacteria</taxon>
        <taxon>Rhodobacterales</taxon>
        <taxon>Paracoccaceae</taxon>
        <taxon>Paragemmobacter</taxon>
    </lineage>
</organism>
<dbReference type="OrthoDB" id="9787825at2"/>
<dbReference type="PANTHER" id="PTHR43182">
    <property type="entry name" value="COBALT-PRECORRIN-6B C(15)-METHYLTRANSFERASE (DECARBOXYLATING)"/>
    <property type="match status" value="1"/>
</dbReference>
<accession>A0A2S0UST0</accession>
<dbReference type="SUPFAM" id="SSF53790">
    <property type="entry name" value="Tetrapyrrole methylase"/>
    <property type="match status" value="1"/>
</dbReference>
<dbReference type="InterPro" id="IPR029063">
    <property type="entry name" value="SAM-dependent_MTases_sf"/>
</dbReference>